<keyword evidence="4 7" id="KW-0812">Transmembrane</keyword>
<dbReference type="RefSeq" id="WP_122015435.1">
    <property type="nucleotide sequence ID" value="NZ_CP033169.1"/>
</dbReference>
<evidence type="ECO:0000256" key="6">
    <source>
        <dbReference type="ARBA" id="ARBA00023136"/>
    </source>
</evidence>
<comment type="subcellular location">
    <subcellularLocation>
        <location evidence="1">Membrane</location>
        <topology evidence="1">Multi-pass membrane protein</topology>
    </subcellularLocation>
</comment>
<dbReference type="InterPro" id="IPR023271">
    <property type="entry name" value="Aquaporin-like"/>
</dbReference>
<dbReference type="Gene3D" id="1.20.1080.10">
    <property type="entry name" value="Glycerol uptake facilitator protein"/>
    <property type="match status" value="1"/>
</dbReference>
<dbReference type="Pfam" id="PF00230">
    <property type="entry name" value="MIP"/>
    <property type="match status" value="1"/>
</dbReference>
<dbReference type="EMBL" id="CP033169">
    <property type="protein sequence ID" value="AYO31699.1"/>
    <property type="molecule type" value="Genomic_DNA"/>
</dbReference>
<proteinExistence type="inferred from homology"/>
<dbReference type="PRINTS" id="PR00783">
    <property type="entry name" value="MINTRINSICP"/>
</dbReference>
<feature type="transmembrane region" description="Helical" evidence="8">
    <location>
        <begin position="12"/>
        <end position="34"/>
    </location>
</feature>
<keyword evidence="6 8" id="KW-0472">Membrane</keyword>
<organism evidence="9 10">
    <name type="scientific">Biomaibacter acetigenes</name>
    <dbReference type="NCBI Taxonomy" id="2316383"/>
    <lineage>
        <taxon>Bacteria</taxon>
        <taxon>Bacillati</taxon>
        <taxon>Bacillota</taxon>
        <taxon>Clostridia</taxon>
        <taxon>Thermosediminibacterales</taxon>
        <taxon>Tepidanaerobacteraceae</taxon>
        <taxon>Biomaibacter</taxon>
    </lineage>
</organism>
<evidence type="ECO:0000256" key="1">
    <source>
        <dbReference type="ARBA" id="ARBA00004141"/>
    </source>
</evidence>
<dbReference type="Proteomes" id="UP000280960">
    <property type="component" value="Chromosome"/>
</dbReference>
<evidence type="ECO:0000256" key="2">
    <source>
        <dbReference type="ARBA" id="ARBA00006175"/>
    </source>
</evidence>
<evidence type="ECO:0000256" key="4">
    <source>
        <dbReference type="ARBA" id="ARBA00022692"/>
    </source>
</evidence>
<evidence type="ECO:0000313" key="10">
    <source>
        <dbReference type="Proteomes" id="UP000280960"/>
    </source>
</evidence>
<feature type="transmembrane region" description="Helical" evidence="8">
    <location>
        <begin position="176"/>
        <end position="200"/>
    </location>
</feature>
<dbReference type="InterPro" id="IPR050363">
    <property type="entry name" value="MIP/Aquaporin"/>
</dbReference>
<evidence type="ECO:0000256" key="3">
    <source>
        <dbReference type="ARBA" id="ARBA00022448"/>
    </source>
</evidence>
<dbReference type="AlphaFoldDB" id="A0A3G2R8H7"/>
<protein>
    <submittedName>
        <fullName evidence="9">Aquaporin family protein</fullName>
    </submittedName>
</protein>
<comment type="similarity">
    <text evidence="2 7">Belongs to the MIP/aquaporin (TC 1.A.8) family.</text>
</comment>
<feature type="transmembrane region" description="Helical" evidence="8">
    <location>
        <begin position="54"/>
        <end position="77"/>
    </location>
</feature>
<dbReference type="PANTHER" id="PTHR43829">
    <property type="entry name" value="AQUAPORIN OR AQUAGLYCEROPORIN RELATED"/>
    <property type="match status" value="1"/>
</dbReference>
<evidence type="ECO:0000256" key="5">
    <source>
        <dbReference type="ARBA" id="ARBA00022989"/>
    </source>
</evidence>
<gene>
    <name evidence="9" type="ORF">D2962_14805</name>
</gene>
<keyword evidence="10" id="KW-1185">Reference proteome</keyword>
<dbReference type="GO" id="GO:0005886">
    <property type="term" value="C:plasma membrane"/>
    <property type="evidence" value="ECO:0007669"/>
    <property type="project" value="TreeGrafter"/>
</dbReference>
<dbReference type="SUPFAM" id="SSF81338">
    <property type="entry name" value="Aquaporin-like"/>
    <property type="match status" value="1"/>
</dbReference>
<dbReference type="KEGG" id="bacg:D2962_14805"/>
<dbReference type="CDD" id="cd00333">
    <property type="entry name" value="MIP"/>
    <property type="match status" value="1"/>
</dbReference>
<keyword evidence="5 8" id="KW-1133">Transmembrane helix</keyword>
<name>A0A3G2R8H7_9FIRM</name>
<feature type="transmembrane region" description="Helical" evidence="8">
    <location>
        <begin position="225"/>
        <end position="248"/>
    </location>
</feature>
<dbReference type="GO" id="GO:0015254">
    <property type="term" value="F:glycerol channel activity"/>
    <property type="evidence" value="ECO:0007669"/>
    <property type="project" value="TreeGrafter"/>
</dbReference>
<evidence type="ECO:0000256" key="7">
    <source>
        <dbReference type="RuleBase" id="RU000477"/>
    </source>
</evidence>
<evidence type="ECO:0000313" key="9">
    <source>
        <dbReference type="EMBL" id="AYO31699.1"/>
    </source>
</evidence>
<dbReference type="NCBIfam" id="TIGR00861">
    <property type="entry name" value="MIP"/>
    <property type="match status" value="1"/>
</dbReference>
<accession>A0A3G2R8H7</accession>
<dbReference type="PROSITE" id="PS00221">
    <property type="entry name" value="MIP"/>
    <property type="match status" value="1"/>
</dbReference>
<keyword evidence="3 7" id="KW-0813">Transport</keyword>
<feature type="transmembrane region" description="Helical" evidence="8">
    <location>
        <begin position="139"/>
        <end position="164"/>
    </location>
</feature>
<evidence type="ECO:0000256" key="8">
    <source>
        <dbReference type="SAM" id="Phobius"/>
    </source>
</evidence>
<feature type="transmembrane region" description="Helical" evidence="8">
    <location>
        <begin position="97"/>
        <end position="119"/>
    </location>
</feature>
<dbReference type="InterPro" id="IPR000425">
    <property type="entry name" value="MIP"/>
</dbReference>
<dbReference type="PROSITE" id="PS51257">
    <property type="entry name" value="PROKAR_LIPOPROTEIN"/>
    <property type="match status" value="1"/>
</dbReference>
<dbReference type="InterPro" id="IPR022357">
    <property type="entry name" value="MIP_CS"/>
</dbReference>
<dbReference type="PANTHER" id="PTHR43829:SF9">
    <property type="entry name" value="AQUAPORIN-9"/>
    <property type="match status" value="1"/>
</dbReference>
<sequence>MKRDTLMQELWAEFFGTAILIIFGCGVVANVIFAPRLNGFGIFKTGAGYDWNTINVGWAFAVTMAVYVAGGITGAHLNPAVTLAAVLRRGMNFGKAIGYWIAQVLGAFVGAFIIHKIYLGNFIKDGYMNIFYTGAANDAYSIGNSIFAEIAGTFFLVLFIYAIVDSVYNLGPGANLWPLLVGFAVYSIGLSLGGPTGYAINPARDFGPRLFAAMIGDQGAFSGSYWLLVPIVGPLIGGPLGAYAYDYLVSPFLPKKMEESLKADKSMKA</sequence>
<reference evidence="9 10" key="1">
    <citation type="submission" date="2018-10" db="EMBL/GenBank/DDBJ databases">
        <authorList>
            <person name="Zhang X."/>
        </authorList>
    </citation>
    <scope>NUCLEOTIDE SEQUENCE [LARGE SCALE GENOMIC DNA]</scope>
    <source>
        <strain evidence="9 10">SK-G1</strain>
    </source>
</reference>